<accession>A0A4R3VG21</accession>
<keyword evidence="2" id="KW-1185">Reference proteome</keyword>
<comment type="caution">
    <text evidence="1">The sequence shown here is derived from an EMBL/GenBank/DDBJ whole genome shotgun (WGS) entry which is preliminary data.</text>
</comment>
<dbReference type="OrthoDB" id="5296629at2"/>
<dbReference type="AlphaFoldDB" id="A0A4R3VG21"/>
<dbReference type="Proteomes" id="UP000294692">
    <property type="component" value="Unassembled WGS sequence"/>
</dbReference>
<dbReference type="EMBL" id="SMBX01000001">
    <property type="protein sequence ID" value="TCV02678.1"/>
    <property type="molecule type" value="Genomic_DNA"/>
</dbReference>
<protein>
    <submittedName>
        <fullName evidence="1">Uncharacterized protein DUF1840</fullName>
    </submittedName>
</protein>
<evidence type="ECO:0000313" key="2">
    <source>
        <dbReference type="Proteomes" id="UP000294692"/>
    </source>
</evidence>
<dbReference type="Pfam" id="PF08895">
    <property type="entry name" value="DUF1840"/>
    <property type="match status" value="1"/>
</dbReference>
<reference evidence="1 2" key="1">
    <citation type="submission" date="2019-03" db="EMBL/GenBank/DDBJ databases">
        <title>Genomic Encyclopedia of Type Strains, Phase IV (KMG-IV): sequencing the most valuable type-strain genomes for metagenomic binning, comparative biology and taxonomic classification.</title>
        <authorList>
            <person name="Goeker M."/>
        </authorList>
    </citation>
    <scope>NUCLEOTIDE SEQUENCE [LARGE SCALE GENOMIC DNA]</scope>
    <source>
        <strain evidence="1 2">DSM 100048</strain>
    </source>
</reference>
<organism evidence="1 2">
    <name type="scientific">Paracandidimonas soli</name>
    <dbReference type="NCBI Taxonomy" id="1917182"/>
    <lineage>
        <taxon>Bacteria</taxon>
        <taxon>Pseudomonadati</taxon>
        <taxon>Pseudomonadota</taxon>
        <taxon>Betaproteobacteria</taxon>
        <taxon>Burkholderiales</taxon>
        <taxon>Alcaligenaceae</taxon>
        <taxon>Paracandidimonas</taxon>
    </lineage>
</organism>
<name>A0A4R3VG21_9BURK</name>
<gene>
    <name evidence="1" type="ORF">EV686_101134</name>
</gene>
<dbReference type="InterPro" id="IPR014991">
    <property type="entry name" value="DUF1840"/>
</dbReference>
<dbReference type="RefSeq" id="WP_132472445.1">
    <property type="nucleotide sequence ID" value="NZ_JBEBWM010000203.1"/>
</dbReference>
<proteinExistence type="predicted"/>
<sequence>MLLVFHSEPAQDVMMLSSHALPVLQATGRDYSDGVPERGAFSAEQLPAAIAGIERAIAEGEPVTPFGDEHDADHKPAAMDQAVNFHQRAYPLLDMMRLALAQGKSVMWEPASNW</sequence>
<evidence type="ECO:0000313" key="1">
    <source>
        <dbReference type="EMBL" id="TCV02678.1"/>
    </source>
</evidence>